<gene>
    <name evidence="2" type="ORF">BO94DRAFT_315554</name>
</gene>
<dbReference type="InterPro" id="IPR051678">
    <property type="entry name" value="AGP_Transferase"/>
</dbReference>
<evidence type="ECO:0000259" key="1">
    <source>
        <dbReference type="Pfam" id="PF01636"/>
    </source>
</evidence>
<organism evidence="2 3">
    <name type="scientific">Aspergillus sclerotioniger CBS 115572</name>
    <dbReference type="NCBI Taxonomy" id="1450535"/>
    <lineage>
        <taxon>Eukaryota</taxon>
        <taxon>Fungi</taxon>
        <taxon>Dikarya</taxon>
        <taxon>Ascomycota</taxon>
        <taxon>Pezizomycotina</taxon>
        <taxon>Eurotiomycetes</taxon>
        <taxon>Eurotiomycetidae</taxon>
        <taxon>Eurotiales</taxon>
        <taxon>Aspergillaceae</taxon>
        <taxon>Aspergillus</taxon>
        <taxon>Aspergillus subgen. Circumdati</taxon>
    </lineage>
</organism>
<sequence>MSKAPGWQLAQAWKEPGFGKPELAAHLKAKVVRQLGAMTYKLSQLRFAQIGSLLERDGVFRVGECLSCGHILHDRHSLEDVTRGPFTTETPFFDSLIAALKEHAEVLPLSPHCFVAPIPSRGDYESIEQYHKARNLWNDFVTIGNKIDSSDNRLDYIVVADALRNLISVWRSQLPKTDTQSFPLCHADLSINNIYVDDDYNITCIIDWGFSSTVPEAMMLIPPGLPQSRDELNESLVAAFRNGFVSAVSKSTNLERSEIRDNAASILQQRCSWLLTRLLNFDSLNDYSLFAAAWKHTYGHEGDIRAKIVASLCTVVQRN</sequence>
<dbReference type="STRING" id="1450535.A0A317X8Q4"/>
<dbReference type="InterPro" id="IPR002575">
    <property type="entry name" value="Aminoglycoside_PTrfase"/>
</dbReference>
<proteinExistence type="predicted"/>
<protein>
    <recommendedName>
        <fullName evidence="1">Aminoglycoside phosphotransferase domain-containing protein</fullName>
    </recommendedName>
</protein>
<dbReference type="InterPro" id="IPR011009">
    <property type="entry name" value="Kinase-like_dom_sf"/>
</dbReference>
<dbReference type="RefSeq" id="XP_025470718.1">
    <property type="nucleotide sequence ID" value="XM_025606852.1"/>
</dbReference>
<reference evidence="2 3" key="1">
    <citation type="submission" date="2016-12" db="EMBL/GenBank/DDBJ databases">
        <title>The genomes of Aspergillus section Nigri reveals drivers in fungal speciation.</title>
        <authorList>
            <consortium name="DOE Joint Genome Institute"/>
            <person name="Vesth T.C."/>
            <person name="Nybo J."/>
            <person name="Theobald S."/>
            <person name="Brandl J."/>
            <person name="Frisvad J.C."/>
            <person name="Nielsen K.F."/>
            <person name="Lyhne E.K."/>
            <person name="Kogle M.E."/>
            <person name="Kuo A."/>
            <person name="Riley R."/>
            <person name="Clum A."/>
            <person name="Nolan M."/>
            <person name="Lipzen A."/>
            <person name="Salamov A."/>
            <person name="Henrissat B."/>
            <person name="Wiebenga A."/>
            <person name="De Vries R.P."/>
            <person name="Grigoriev I.V."/>
            <person name="Mortensen U.H."/>
            <person name="Andersen M.R."/>
            <person name="Baker S.E."/>
        </authorList>
    </citation>
    <scope>NUCLEOTIDE SEQUENCE [LARGE SCALE GENOMIC DNA]</scope>
    <source>
        <strain evidence="2 3">CBS 115572</strain>
    </source>
</reference>
<dbReference type="Gene3D" id="3.90.1200.10">
    <property type="match status" value="1"/>
</dbReference>
<dbReference type="EMBL" id="MSFK01000005">
    <property type="protein sequence ID" value="PWY93957.1"/>
    <property type="molecule type" value="Genomic_DNA"/>
</dbReference>
<dbReference type="GeneID" id="37108995"/>
<accession>A0A317X8Q4</accession>
<name>A0A317X8Q4_9EURO</name>
<dbReference type="OrthoDB" id="5327538at2759"/>
<dbReference type="AlphaFoldDB" id="A0A317X8Q4"/>
<dbReference type="Pfam" id="PF01636">
    <property type="entry name" value="APH"/>
    <property type="match status" value="1"/>
</dbReference>
<dbReference type="PANTHER" id="PTHR21310:SF15">
    <property type="entry name" value="AMINOGLYCOSIDE PHOSPHOTRANSFERASE DOMAIN-CONTAINING PROTEIN"/>
    <property type="match status" value="1"/>
</dbReference>
<comment type="caution">
    <text evidence="2">The sequence shown here is derived from an EMBL/GenBank/DDBJ whole genome shotgun (WGS) entry which is preliminary data.</text>
</comment>
<evidence type="ECO:0000313" key="2">
    <source>
        <dbReference type="EMBL" id="PWY93957.1"/>
    </source>
</evidence>
<feature type="domain" description="Aminoglycoside phosphotransferase" evidence="1">
    <location>
        <begin position="153"/>
        <end position="212"/>
    </location>
</feature>
<dbReference type="SUPFAM" id="SSF56112">
    <property type="entry name" value="Protein kinase-like (PK-like)"/>
    <property type="match status" value="1"/>
</dbReference>
<dbReference type="Proteomes" id="UP000246702">
    <property type="component" value="Unassembled WGS sequence"/>
</dbReference>
<keyword evidence="3" id="KW-1185">Reference proteome</keyword>
<dbReference type="PANTHER" id="PTHR21310">
    <property type="entry name" value="AMINOGLYCOSIDE PHOSPHOTRANSFERASE-RELATED-RELATED"/>
    <property type="match status" value="1"/>
</dbReference>
<evidence type="ECO:0000313" key="3">
    <source>
        <dbReference type="Proteomes" id="UP000246702"/>
    </source>
</evidence>